<name>A0A368ZVR4_9FLAO</name>
<evidence type="ECO:0000313" key="1">
    <source>
        <dbReference type="EMBL" id="RCX01100.1"/>
    </source>
</evidence>
<comment type="caution">
    <text evidence="1">The sequence shown here is derived from an EMBL/GenBank/DDBJ whole genome shotgun (WGS) entry which is preliminary data.</text>
</comment>
<dbReference type="GO" id="GO:0015221">
    <property type="term" value="F:lipopolysaccharide transmembrane transporter activity"/>
    <property type="evidence" value="ECO:0007669"/>
    <property type="project" value="InterPro"/>
</dbReference>
<dbReference type="NCBIfam" id="TIGR04409">
    <property type="entry name" value="LptC_YrbK"/>
    <property type="match status" value="1"/>
</dbReference>
<sequence length="186" mass="21681">MDLLRMVSGTAIQIAVLFLCFRCTNNPELVRQINRIDSLPVEQRENIHLVYTDSGLKKFEMKAPVVAYFDDQQNPKLEFKEGIQVWFFDPEGRVESELSAGYAIRYPTLAKWEAMKNVIFVNRKMEKLETDHLIWEESSEKIYSEKKVTVTTPNEIIVGEGFEADQYFNTYKIKRVTGEILLEDET</sequence>
<dbReference type="AlphaFoldDB" id="A0A368ZVR4"/>
<dbReference type="Gene3D" id="2.60.450.10">
    <property type="entry name" value="Lipopolysaccharide (LPS) transport protein A like domain"/>
    <property type="match status" value="1"/>
</dbReference>
<dbReference type="RefSeq" id="WP_114366562.1">
    <property type="nucleotide sequence ID" value="NZ_BHZF01000002.1"/>
</dbReference>
<reference evidence="1 2" key="1">
    <citation type="submission" date="2018-07" db="EMBL/GenBank/DDBJ databases">
        <title>Genomic Encyclopedia of Type Strains, Phase IV (KMG-IV): sequencing the most valuable type-strain genomes for metagenomic binning, comparative biology and taxonomic classification.</title>
        <authorList>
            <person name="Goeker M."/>
        </authorList>
    </citation>
    <scope>NUCLEOTIDE SEQUENCE [LARGE SCALE GENOMIC DNA]</scope>
    <source>
        <strain evidence="1 2">DSM 21410</strain>
    </source>
</reference>
<gene>
    <name evidence="1" type="ORF">DES35_1085</name>
</gene>
<dbReference type="GO" id="GO:0005886">
    <property type="term" value="C:plasma membrane"/>
    <property type="evidence" value="ECO:0007669"/>
    <property type="project" value="InterPro"/>
</dbReference>
<dbReference type="InterPro" id="IPR026265">
    <property type="entry name" value="LptC"/>
</dbReference>
<protein>
    <submittedName>
        <fullName evidence="1">LPS export ABC transporter protein LptC</fullName>
    </submittedName>
</protein>
<evidence type="ECO:0000313" key="2">
    <source>
        <dbReference type="Proteomes" id="UP000253517"/>
    </source>
</evidence>
<accession>A0A368ZVR4</accession>
<proteinExistence type="predicted"/>
<dbReference type="Pfam" id="PF06835">
    <property type="entry name" value="LptC"/>
    <property type="match status" value="1"/>
</dbReference>
<dbReference type="InterPro" id="IPR010664">
    <property type="entry name" value="LipoPS_assembly_LptC-rel"/>
</dbReference>
<keyword evidence="2" id="KW-1185">Reference proteome</keyword>
<organism evidence="1 2">
    <name type="scientific">Schleiferia thermophila</name>
    <dbReference type="NCBI Taxonomy" id="884107"/>
    <lineage>
        <taxon>Bacteria</taxon>
        <taxon>Pseudomonadati</taxon>
        <taxon>Bacteroidota</taxon>
        <taxon>Flavobacteriia</taxon>
        <taxon>Flavobacteriales</taxon>
        <taxon>Schleiferiaceae</taxon>
        <taxon>Schleiferia</taxon>
    </lineage>
</organism>
<dbReference type="EMBL" id="QPJS01000008">
    <property type="protein sequence ID" value="RCX01100.1"/>
    <property type="molecule type" value="Genomic_DNA"/>
</dbReference>
<dbReference type="Proteomes" id="UP000253517">
    <property type="component" value="Unassembled WGS sequence"/>
</dbReference>